<dbReference type="GO" id="GO:0005524">
    <property type="term" value="F:ATP binding"/>
    <property type="evidence" value="ECO:0007669"/>
    <property type="project" value="UniProtKB-KW"/>
</dbReference>
<dbReference type="Gene3D" id="3.30.470.20">
    <property type="entry name" value="ATP-grasp fold, B domain"/>
    <property type="match status" value="1"/>
</dbReference>
<keyword evidence="5 9" id="KW-0418">Kinase</keyword>
<dbReference type="SUPFAM" id="SSF56059">
    <property type="entry name" value="Glutathione synthetase ATP-binding domain-like"/>
    <property type="match status" value="1"/>
</dbReference>
<evidence type="ECO:0000256" key="2">
    <source>
        <dbReference type="ARBA" id="ARBA00022679"/>
    </source>
</evidence>
<evidence type="ECO:0000259" key="8">
    <source>
        <dbReference type="Pfam" id="PF22973"/>
    </source>
</evidence>
<keyword evidence="6" id="KW-0067">ATP-binding</keyword>
<evidence type="ECO:0000256" key="1">
    <source>
        <dbReference type="ARBA" id="ARBA00001946"/>
    </source>
</evidence>
<protein>
    <submittedName>
        <fullName evidence="9">Alpha-glucan water dikinase 1, putative</fullName>
    </submittedName>
</protein>
<keyword evidence="3" id="KW-0479">Metal-binding</keyword>
<evidence type="ECO:0000256" key="6">
    <source>
        <dbReference type="ARBA" id="ARBA00022840"/>
    </source>
</evidence>
<dbReference type="InterPro" id="IPR054481">
    <property type="entry name" value="GWD1_pHisD"/>
</dbReference>
<keyword evidence="2" id="KW-0808">Transferase</keyword>
<sequence length="1655" mass="185785">MAKEGQEGQQEPLPFLEDAKANAFLLELPVDGGRTLLCTVRRHPEDTSFGKETVQVLLSFKEPFFGENESTKELLLHWGVAKNPGEWLPPDGDLRKQLCCGGQPVKVADTATDIPFPSPSSSPPTVLELTFPEDVAPDYMVFVLHSPPRDWFKQPSPGRPSTNFMLPLKQTLKQILSRSSFLKAIYAYKQTQPLQETKPSSTQYWRVAVNDGGMQLVAMTFVDKESCGLELFCDWPAALLLHWGTAETQQSPWKRMELNKMLVHVDSEGHQMQHPRCQDYLEKYKREESKRNTNEEKKASSGKACNAEERENFSKDSSVDACHLETLYGTFGHYAIDDKAAQTLFEFCETSRSVGFQRVALCFRGDAVPCGVSFVLKEVKADRWFADQTGDFFVKLPTHPHWEALREKYRKIAELRAAEEAKKVEERKKKWDKAQQAFNKLAQEQNPETALTLRRVPLSNGVGELLVKTEADASKQSILISLTACLQTPCMLRWGMVDIMGRKQTELHREAEAGGGPRSDTGKGGRYQWICPPPDIRPPHTVVADPLRACETPFEDSPDGLLQHLEIHVPAVKTTPHFQGDPGIEPLFDGFACCLRERDADKWYKAIDNRDIQVRLLDVENMPCKGENREYLEKIVEAEVEWQHMTLMHRYNLMREFYESFSRRSEARLSSSSDYCKRSQSAAELARTWLQRQWEGDEAPLPEGFGACMEKALSAHNLLACGDLAATEAAEETDFWELMHTWARFAFLGLLDWQRNYNTKPRELAHACESLTFYTVKLWRNFPTHRPLIRSCLSTMGRGGSQGQAIRDRILEIMHKHHIPEHGSFYEQWHQKLHNNTTPDDIGICRAVIAFLESRGDHSAFWRVLNDHGITKERLASYERKITMEPHMVQTDINELVNDFKAYLSVIQDVHDARDARKAFDYARGYLAGDTIQIVERVVWEMGQRTDNMGAGELHNRFARLSEARRLICFQLNESGGLDTSDNSKIAGTRELLMLDFVLEQQQGLLLQATASFDVQQLAMHLRELLLCLSAHDPFNVELTNLCADWQHLSGELAAKCASGDSSDNECREGALLLKALLDRLSRFVGKQVDSVQEGLGPKAQYLGAQVGTDKKVLDVFVDEILRGSSLLSISFSVKRLEPLLRKAAKLPAWQLISVVEKVRGEFVTINELSGIQDKVFESPTVLFCSAVSGEEEIPEGVQAVLVRSAAVSPDILSHVSVRARNAHVLLAVCFDEAESRKLEQLAGQWVEVQCMRDGSSLSVAVAHNGKPDSLIQRTCSSLFDRKVSQLTLETHEEEELRKSIKHADKNVAILDAPTDAPWAITLDKFTSSLVGSKSLNIAKLKSSLPKDVLTPYSVALPFGSLQRTLHASENAETLRSLSAALRRLSIRLKNSEAEAIFDVCQKSIANVSIPKDLRQALEEALQSSDAQGAISNIANLGLRPHLMDLWKEAGDSKCTRALVEVWASLFGLRPWVSLTKASRDYCELNMAVLVQDENELYGEIAPGELLRLLTELEDCVACQWNGLGEVIVGNYAGRALGWTQTRSGEPRVIAFPSKSVALTCKQCLIFRSDSNGEDLEGFAGAGLFESIPAERAFWLPLCYWRQRLVSDRLYRDALLSKISKVGRLVEEVYGAPQDIEGVVIGDDTVALVQTRPQV</sequence>
<dbReference type="Pfam" id="PF22973">
    <property type="entry name" value="GWD1_pHisD"/>
    <property type="match status" value="1"/>
</dbReference>
<organism evidence="9 10">
    <name type="scientific">Eimeria maxima</name>
    <name type="common">Coccidian parasite</name>
    <dbReference type="NCBI Taxonomy" id="5804"/>
    <lineage>
        <taxon>Eukaryota</taxon>
        <taxon>Sar</taxon>
        <taxon>Alveolata</taxon>
        <taxon>Apicomplexa</taxon>
        <taxon>Conoidasida</taxon>
        <taxon>Coccidia</taxon>
        <taxon>Eucoccidiorida</taxon>
        <taxon>Eimeriorina</taxon>
        <taxon>Eimeriidae</taxon>
        <taxon>Eimeria</taxon>
    </lineage>
</organism>
<comment type="cofactor">
    <cofactor evidence="1">
        <name>Mg(2+)</name>
        <dbReference type="ChEBI" id="CHEBI:18420"/>
    </cofactor>
</comment>
<dbReference type="EMBL" id="HG720933">
    <property type="protein sequence ID" value="CDJ59863.1"/>
    <property type="molecule type" value="Genomic_DNA"/>
</dbReference>
<dbReference type="PANTHER" id="PTHR46999">
    <property type="entry name" value="ALPHA-GLUCAN WATER DIKINASE 1, CHLOROPLASTIC-RELATED"/>
    <property type="match status" value="1"/>
</dbReference>
<feature type="domain" description="Alpha-glucan water dikinase phosphohistidine-like" evidence="8">
    <location>
        <begin position="1149"/>
        <end position="1254"/>
    </location>
</feature>
<keyword evidence="7" id="KW-0460">Magnesium</keyword>
<dbReference type="OMA" id="HRYNLMR"/>
<dbReference type="GO" id="GO:0016301">
    <property type="term" value="F:kinase activity"/>
    <property type="evidence" value="ECO:0007669"/>
    <property type="project" value="UniProtKB-KW"/>
</dbReference>
<name>U6M9Z1_EIMMA</name>
<evidence type="ECO:0000256" key="7">
    <source>
        <dbReference type="ARBA" id="ARBA00022842"/>
    </source>
</evidence>
<keyword evidence="4" id="KW-0547">Nucleotide-binding</keyword>
<reference evidence="9" key="2">
    <citation type="submission" date="2013-10" db="EMBL/GenBank/DDBJ databases">
        <authorList>
            <person name="Aslett M."/>
        </authorList>
    </citation>
    <scope>NUCLEOTIDE SEQUENCE [LARGE SCALE GENOMIC DNA]</scope>
    <source>
        <strain evidence="9">Weybridge</strain>
    </source>
</reference>
<dbReference type="OrthoDB" id="6123450at2759"/>
<dbReference type="GO" id="GO:0046872">
    <property type="term" value="F:metal ion binding"/>
    <property type="evidence" value="ECO:0007669"/>
    <property type="project" value="UniProtKB-KW"/>
</dbReference>
<dbReference type="Proteomes" id="UP000030763">
    <property type="component" value="Unassembled WGS sequence"/>
</dbReference>
<reference evidence="9" key="1">
    <citation type="submission" date="2013-10" db="EMBL/GenBank/DDBJ databases">
        <title>Genomic analysis of the causative agents of coccidiosis in chickens.</title>
        <authorList>
            <person name="Reid A.J."/>
            <person name="Blake D."/>
            <person name="Billington K."/>
            <person name="Browne H."/>
            <person name="Dunn M."/>
            <person name="Hung S."/>
            <person name="Kawahara F."/>
            <person name="Miranda-Saavedra D."/>
            <person name="Mourier T."/>
            <person name="Nagra H."/>
            <person name="Otto T.D."/>
            <person name="Rawlings N."/>
            <person name="Sanchez A."/>
            <person name="Sanders M."/>
            <person name="Subramaniam C."/>
            <person name="Tay Y."/>
            <person name="Dear P."/>
            <person name="Doerig C."/>
            <person name="Gruber A."/>
            <person name="Parkinson J."/>
            <person name="Shirley M."/>
            <person name="Wan K.L."/>
            <person name="Berriman M."/>
            <person name="Tomley F."/>
            <person name="Pain A."/>
        </authorList>
    </citation>
    <scope>NUCLEOTIDE SEQUENCE [LARGE SCALE GENOMIC DNA]</scope>
    <source>
        <strain evidence="9">Weybridge</strain>
    </source>
</reference>
<keyword evidence="10" id="KW-1185">Reference proteome</keyword>
<dbReference type="GeneID" id="25336534"/>
<proteinExistence type="predicted"/>
<evidence type="ECO:0000256" key="5">
    <source>
        <dbReference type="ARBA" id="ARBA00022777"/>
    </source>
</evidence>
<gene>
    <name evidence="9" type="ORF">EMWEY_00025480</name>
</gene>
<evidence type="ECO:0000256" key="3">
    <source>
        <dbReference type="ARBA" id="ARBA00022723"/>
    </source>
</evidence>
<evidence type="ECO:0000256" key="4">
    <source>
        <dbReference type="ARBA" id="ARBA00022741"/>
    </source>
</evidence>
<dbReference type="PANTHER" id="PTHR46999:SF1">
    <property type="entry name" value="ALPHA-GLUCAN WATER DIKINASE 1, CHLOROPLASTIC"/>
    <property type="match status" value="1"/>
</dbReference>
<accession>U6M9Z1</accession>
<evidence type="ECO:0000313" key="10">
    <source>
        <dbReference type="Proteomes" id="UP000030763"/>
    </source>
</evidence>
<evidence type="ECO:0000313" key="9">
    <source>
        <dbReference type="EMBL" id="CDJ59863.1"/>
    </source>
</evidence>
<dbReference type="RefSeq" id="XP_013336508.1">
    <property type="nucleotide sequence ID" value="XM_013481054.1"/>
</dbReference>
<dbReference type="VEuPathDB" id="ToxoDB:EMWEY_00025480"/>